<keyword evidence="1" id="KW-0812">Transmembrane</keyword>
<reference evidence="2 3" key="1">
    <citation type="submission" date="2019-11" db="EMBL/GenBank/DDBJ databases">
        <title>Pedobacter petrophilus genome.</title>
        <authorList>
            <person name="Feldbauer M.J."/>
            <person name="Newman J.D."/>
        </authorList>
    </citation>
    <scope>NUCLEOTIDE SEQUENCE [LARGE SCALE GENOMIC DNA]</scope>
    <source>
        <strain evidence="2 3">LMG 29686</strain>
    </source>
</reference>
<dbReference type="OrthoDB" id="790344at2"/>
<accession>A0A7K0FT72</accession>
<dbReference type="Proteomes" id="UP000487757">
    <property type="component" value="Unassembled WGS sequence"/>
</dbReference>
<comment type="caution">
    <text evidence="2">The sequence shown here is derived from an EMBL/GenBank/DDBJ whole genome shotgun (WGS) entry which is preliminary data.</text>
</comment>
<organism evidence="2 3">
    <name type="scientific">Pedobacter petrophilus</name>
    <dbReference type="NCBI Taxonomy" id="1908241"/>
    <lineage>
        <taxon>Bacteria</taxon>
        <taxon>Pseudomonadati</taxon>
        <taxon>Bacteroidota</taxon>
        <taxon>Sphingobacteriia</taxon>
        <taxon>Sphingobacteriales</taxon>
        <taxon>Sphingobacteriaceae</taxon>
        <taxon>Pedobacter</taxon>
    </lineage>
</organism>
<keyword evidence="3" id="KW-1185">Reference proteome</keyword>
<dbReference type="EMBL" id="WKKH01000002">
    <property type="protein sequence ID" value="MRX74817.1"/>
    <property type="molecule type" value="Genomic_DNA"/>
</dbReference>
<feature type="transmembrane region" description="Helical" evidence="1">
    <location>
        <begin position="46"/>
        <end position="65"/>
    </location>
</feature>
<evidence type="ECO:0000313" key="3">
    <source>
        <dbReference type="Proteomes" id="UP000487757"/>
    </source>
</evidence>
<dbReference type="RefSeq" id="WP_154278985.1">
    <property type="nucleotide sequence ID" value="NZ_JBHUJQ010000001.1"/>
</dbReference>
<proteinExistence type="predicted"/>
<protein>
    <submittedName>
        <fullName evidence="2">Uncharacterized protein</fullName>
    </submittedName>
</protein>
<evidence type="ECO:0000313" key="2">
    <source>
        <dbReference type="EMBL" id="MRX74817.1"/>
    </source>
</evidence>
<name>A0A7K0FT72_9SPHI</name>
<keyword evidence="1" id="KW-0472">Membrane</keyword>
<dbReference type="AlphaFoldDB" id="A0A7K0FT72"/>
<sequence length="252" mass="28264">MQPIQDKNFDQLFKDRFEEAEITPSRDLWSNIESEIEPKKKRIIPIYWLSAAAVLLIATVGVLIYQQQKSAPKQYANNISPKREKPVIVEPQIKDTLGSAVAAPVKAAVKTLPVDAKPVTTLAKTKVEENVKRIEKQKVMSAPDIQKQETMIAKADEPKKDIKAKIEEAVFQTKQESVLASNVNEVVADEVIDNSYPAERKGIRNVGDVVNLIVNTMDKRKDKLIQFRTDDDDSSISVVNIGPFRIGKKSKK</sequence>
<gene>
    <name evidence="2" type="ORF">GJU39_01840</name>
</gene>
<keyword evidence="1" id="KW-1133">Transmembrane helix</keyword>
<evidence type="ECO:0000256" key="1">
    <source>
        <dbReference type="SAM" id="Phobius"/>
    </source>
</evidence>